<comment type="caution">
    <text evidence="4">The sequence shown here is derived from an EMBL/GenBank/DDBJ whole genome shotgun (WGS) entry which is preliminary data.</text>
</comment>
<dbReference type="EMBL" id="BAAAMK010000004">
    <property type="protein sequence ID" value="GAA1955752.1"/>
    <property type="molecule type" value="Genomic_DNA"/>
</dbReference>
<evidence type="ECO:0000313" key="4">
    <source>
        <dbReference type="EMBL" id="GAA1955752.1"/>
    </source>
</evidence>
<reference evidence="4 5" key="1">
    <citation type="journal article" date="2019" name="Int. J. Syst. Evol. Microbiol.">
        <title>The Global Catalogue of Microorganisms (GCM) 10K type strain sequencing project: providing services to taxonomists for standard genome sequencing and annotation.</title>
        <authorList>
            <consortium name="The Broad Institute Genomics Platform"/>
            <consortium name="The Broad Institute Genome Sequencing Center for Infectious Disease"/>
            <person name="Wu L."/>
            <person name="Ma J."/>
        </authorList>
    </citation>
    <scope>NUCLEOTIDE SEQUENCE [LARGE SCALE GENOMIC DNA]</scope>
    <source>
        <strain evidence="4 5">JCM 13584</strain>
    </source>
</reference>
<keyword evidence="2" id="KW-0472">Membrane</keyword>
<accession>A0ABN2QPA1</accession>
<evidence type="ECO:0000259" key="3">
    <source>
        <dbReference type="Pfam" id="PF08044"/>
    </source>
</evidence>
<feature type="compositionally biased region" description="Basic and acidic residues" evidence="1">
    <location>
        <begin position="16"/>
        <end position="33"/>
    </location>
</feature>
<organism evidence="4 5">
    <name type="scientific">Agromyces allii</name>
    <dbReference type="NCBI Taxonomy" id="393607"/>
    <lineage>
        <taxon>Bacteria</taxon>
        <taxon>Bacillati</taxon>
        <taxon>Actinomycetota</taxon>
        <taxon>Actinomycetes</taxon>
        <taxon>Micrococcales</taxon>
        <taxon>Microbacteriaceae</taxon>
        <taxon>Agromyces</taxon>
    </lineage>
</organism>
<protein>
    <recommendedName>
        <fullName evidence="3">DUF1707 domain-containing protein</fullName>
    </recommendedName>
</protein>
<keyword evidence="5" id="KW-1185">Reference proteome</keyword>
<feature type="domain" description="DUF1707" evidence="3">
    <location>
        <begin position="13"/>
        <end position="65"/>
    </location>
</feature>
<feature type="region of interest" description="Disordered" evidence="1">
    <location>
        <begin position="1"/>
        <end position="41"/>
    </location>
</feature>
<sequence>MSDEYANPAQPGLRLSDAERERAVARLADDHSSGRLSATEYGERAASARSAVTRGDLVPLFADLPAETPPAPGSPGARYGSADPGDPVARPATFTDPDFDAAASGGTRALGGRVGATIMALVPFVALILFLLSGFLGGWAWSWVWWLLVPIAGIVIYGPGADGRRTR</sequence>
<dbReference type="Pfam" id="PF08044">
    <property type="entry name" value="DUF1707"/>
    <property type="match status" value="1"/>
</dbReference>
<keyword evidence="2" id="KW-1133">Transmembrane helix</keyword>
<feature type="transmembrane region" description="Helical" evidence="2">
    <location>
        <begin position="143"/>
        <end position="161"/>
    </location>
</feature>
<dbReference type="Proteomes" id="UP001499954">
    <property type="component" value="Unassembled WGS sequence"/>
</dbReference>
<gene>
    <name evidence="4" type="ORF">GCM10009717_22220</name>
</gene>
<feature type="transmembrane region" description="Helical" evidence="2">
    <location>
        <begin position="114"/>
        <end position="137"/>
    </location>
</feature>
<dbReference type="RefSeq" id="WP_170298526.1">
    <property type="nucleotide sequence ID" value="NZ_BAAAMK010000004.1"/>
</dbReference>
<evidence type="ECO:0000256" key="1">
    <source>
        <dbReference type="SAM" id="MobiDB-lite"/>
    </source>
</evidence>
<proteinExistence type="predicted"/>
<keyword evidence="2" id="KW-0812">Transmembrane</keyword>
<evidence type="ECO:0000313" key="5">
    <source>
        <dbReference type="Proteomes" id="UP001499954"/>
    </source>
</evidence>
<name>A0ABN2QPA1_9MICO</name>
<dbReference type="InterPro" id="IPR012551">
    <property type="entry name" value="DUF1707_SHOCT-like"/>
</dbReference>
<feature type="region of interest" description="Disordered" evidence="1">
    <location>
        <begin position="63"/>
        <end position="97"/>
    </location>
</feature>
<evidence type="ECO:0000256" key="2">
    <source>
        <dbReference type="SAM" id="Phobius"/>
    </source>
</evidence>